<dbReference type="OrthoDB" id="9808002at2"/>
<evidence type="ECO:0000256" key="1">
    <source>
        <dbReference type="ARBA" id="ARBA00001933"/>
    </source>
</evidence>
<dbReference type="PIRSF" id="PIRSF005572">
    <property type="entry name" value="NifS"/>
    <property type="match status" value="1"/>
</dbReference>
<dbReference type="Gene3D" id="3.90.1150.10">
    <property type="entry name" value="Aspartate Aminotransferase, domain 1"/>
    <property type="match status" value="1"/>
</dbReference>
<comment type="catalytic activity">
    <reaction evidence="6 8">
        <text>(sulfur carrier)-H + L-cysteine = (sulfur carrier)-SH + L-alanine</text>
        <dbReference type="Rhea" id="RHEA:43892"/>
        <dbReference type="Rhea" id="RHEA-COMP:14737"/>
        <dbReference type="Rhea" id="RHEA-COMP:14739"/>
        <dbReference type="ChEBI" id="CHEBI:29917"/>
        <dbReference type="ChEBI" id="CHEBI:35235"/>
        <dbReference type="ChEBI" id="CHEBI:57972"/>
        <dbReference type="ChEBI" id="CHEBI:64428"/>
        <dbReference type="EC" id="2.8.1.7"/>
    </reaction>
</comment>
<keyword evidence="10" id="KW-0456">Lyase</keyword>
<proteinExistence type="inferred from homology"/>
<dbReference type="NCBIfam" id="TIGR01979">
    <property type="entry name" value="sufS"/>
    <property type="match status" value="1"/>
</dbReference>
<keyword evidence="11" id="KW-1185">Reference proteome</keyword>
<evidence type="ECO:0000259" key="9">
    <source>
        <dbReference type="Pfam" id="PF00266"/>
    </source>
</evidence>
<evidence type="ECO:0000313" key="10">
    <source>
        <dbReference type="EMBL" id="ROR32596.1"/>
    </source>
</evidence>
<gene>
    <name evidence="10" type="ORF">EDC57_1802</name>
</gene>
<keyword evidence="4 8" id="KW-0808">Transferase</keyword>
<name>A0A3N1Y199_9GAMM</name>
<evidence type="ECO:0000256" key="5">
    <source>
        <dbReference type="ARBA" id="ARBA00022898"/>
    </source>
</evidence>
<comment type="similarity">
    <text evidence="3 8">Belongs to the class-V pyridoxal-phosphate-dependent aminotransferase family. Csd subfamily.</text>
</comment>
<evidence type="ECO:0000256" key="4">
    <source>
        <dbReference type="ARBA" id="ARBA00022679"/>
    </source>
</evidence>
<dbReference type="InterPro" id="IPR015421">
    <property type="entry name" value="PyrdxlP-dep_Trfase_major"/>
</dbReference>
<dbReference type="GO" id="GO:0031071">
    <property type="term" value="F:cysteine desulfurase activity"/>
    <property type="evidence" value="ECO:0007669"/>
    <property type="project" value="UniProtKB-UniRule"/>
</dbReference>
<evidence type="ECO:0000256" key="7">
    <source>
        <dbReference type="RuleBase" id="RU004504"/>
    </source>
</evidence>
<organism evidence="10 11">
    <name type="scientific">Inmirania thermothiophila</name>
    <dbReference type="NCBI Taxonomy" id="1750597"/>
    <lineage>
        <taxon>Bacteria</taxon>
        <taxon>Pseudomonadati</taxon>
        <taxon>Pseudomonadota</taxon>
        <taxon>Gammaproteobacteria</taxon>
        <taxon>Chromatiales</taxon>
        <taxon>Ectothiorhodospiraceae</taxon>
        <taxon>Inmirania</taxon>
    </lineage>
</organism>
<dbReference type="GO" id="GO:0030170">
    <property type="term" value="F:pyridoxal phosphate binding"/>
    <property type="evidence" value="ECO:0007669"/>
    <property type="project" value="UniProtKB-UniRule"/>
</dbReference>
<dbReference type="GO" id="GO:0016829">
    <property type="term" value="F:lyase activity"/>
    <property type="evidence" value="ECO:0007669"/>
    <property type="project" value="UniProtKB-KW"/>
</dbReference>
<dbReference type="GO" id="GO:0006534">
    <property type="term" value="P:cysteine metabolic process"/>
    <property type="evidence" value="ECO:0007669"/>
    <property type="project" value="UniProtKB-UniRule"/>
</dbReference>
<evidence type="ECO:0000256" key="8">
    <source>
        <dbReference type="RuleBase" id="RU004506"/>
    </source>
</evidence>
<comment type="function">
    <text evidence="2 8">Catalyzes the removal of elemental sulfur and selenium atoms from L-cysteine, L-cystine, L-selenocysteine, and L-selenocystine to produce L-alanine.</text>
</comment>
<comment type="caution">
    <text evidence="10">The sequence shown here is derived from an EMBL/GenBank/DDBJ whole genome shotgun (WGS) entry which is preliminary data.</text>
</comment>
<dbReference type="PANTHER" id="PTHR43586:SF8">
    <property type="entry name" value="CYSTEINE DESULFURASE 1, CHLOROPLASTIC"/>
    <property type="match status" value="1"/>
</dbReference>
<dbReference type="EC" id="2.8.1.7" evidence="8"/>
<evidence type="ECO:0000256" key="6">
    <source>
        <dbReference type="ARBA" id="ARBA00050776"/>
    </source>
</evidence>
<dbReference type="Pfam" id="PF00266">
    <property type="entry name" value="Aminotran_5"/>
    <property type="match status" value="1"/>
</dbReference>
<feature type="domain" description="Aminotransferase class V" evidence="9">
    <location>
        <begin position="37"/>
        <end position="406"/>
    </location>
</feature>
<sequence length="419" mass="45889">MNTVRPIPEAGAPILDVERVRRDFPVLHQEVHGRPLVYLDNAATAQKPRAVIEAVDRFYRRDNANVHRGVHTLSQRATAAYEGARETVRRFLNAADPREIVFVRGATEGINLVAQSFVRPRLRPGDEILVTEMEHHANIVPWQMVCEATGARLRVVPIDERGALDLEAFHRLLGERTRFLAVVHVSNALGTINPVAEMVAAARARGIPTLVDGAQAVPHMAVDVQALGCDFYAFSGHKVFGPTGIGALYGRLEVLESMPPWQGGGDMIRVVTFERTEYHDVPHRFEAGTPHIAGAVGLAAAIEYLEGIGMERITAWEQTLLRHATARLAEVPGLRIIGTAPEKAAVISFVVEGIHAHDLGTILDHEGVAVRAGHHCTMPVMDHFGVPATARASFAFYNTLEEADRLVAALHRARELFGL</sequence>
<dbReference type="InterPro" id="IPR010970">
    <property type="entry name" value="Cys_dSase_SufS"/>
</dbReference>
<dbReference type="PROSITE" id="PS00595">
    <property type="entry name" value="AA_TRANSFER_CLASS_5"/>
    <property type="match status" value="1"/>
</dbReference>
<dbReference type="InterPro" id="IPR016454">
    <property type="entry name" value="Cysteine_dSase"/>
</dbReference>
<dbReference type="InterPro" id="IPR000192">
    <property type="entry name" value="Aminotrans_V_dom"/>
</dbReference>
<accession>A0A3N1Y199</accession>
<dbReference type="RefSeq" id="WP_123401515.1">
    <property type="nucleotide sequence ID" value="NZ_RJVI01000002.1"/>
</dbReference>
<dbReference type="Gene3D" id="3.40.640.10">
    <property type="entry name" value="Type I PLP-dependent aspartate aminotransferase-like (Major domain)"/>
    <property type="match status" value="1"/>
</dbReference>
<comment type="cofactor">
    <cofactor evidence="1 7">
        <name>pyridoxal 5'-phosphate</name>
        <dbReference type="ChEBI" id="CHEBI:597326"/>
    </cofactor>
</comment>
<reference evidence="10 11" key="1">
    <citation type="submission" date="2018-11" db="EMBL/GenBank/DDBJ databases">
        <title>Genomic Encyclopedia of Type Strains, Phase IV (KMG-IV): sequencing the most valuable type-strain genomes for metagenomic binning, comparative biology and taxonomic classification.</title>
        <authorList>
            <person name="Goeker M."/>
        </authorList>
    </citation>
    <scope>NUCLEOTIDE SEQUENCE [LARGE SCALE GENOMIC DNA]</scope>
    <source>
        <strain evidence="10 11">DSM 100275</strain>
    </source>
</reference>
<dbReference type="AlphaFoldDB" id="A0A3N1Y199"/>
<dbReference type="CDD" id="cd06453">
    <property type="entry name" value="SufS_like"/>
    <property type="match status" value="1"/>
</dbReference>
<evidence type="ECO:0000313" key="11">
    <source>
        <dbReference type="Proteomes" id="UP000276634"/>
    </source>
</evidence>
<dbReference type="EMBL" id="RJVI01000002">
    <property type="protein sequence ID" value="ROR32596.1"/>
    <property type="molecule type" value="Genomic_DNA"/>
</dbReference>
<dbReference type="InterPro" id="IPR015424">
    <property type="entry name" value="PyrdxlP-dep_Trfase"/>
</dbReference>
<dbReference type="PANTHER" id="PTHR43586">
    <property type="entry name" value="CYSTEINE DESULFURASE"/>
    <property type="match status" value="1"/>
</dbReference>
<protein>
    <recommendedName>
        <fullName evidence="8">Cysteine desulfurase</fullName>
        <ecNumber evidence="8">2.8.1.7</ecNumber>
    </recommendedName>
</protein>
<keyword evidence="5 8" id="KW-0663">Pyridoxal phosphate</keyword>
<dbReference type="InterPro" id="IPR015422">
    <property type="entry name" value="PyrdxlP-dep_Trfase_small"/>
</dbReference>
<dbReference type="Proteomes" id="UP000276634">
    <property type="component" value="Unassembled WGS sequence"/>
</dbReference>
<evidence type="ECO:0000256" key="2">
    <source>
        <dbReference type="ARBA" id="ARBA00002824"/>
    </source>
</evidence>
<evidence type="ECO:0000256" key="3">
    <source>
        <dbReference type="ARBA" id="ARBA00010447"/>
    </source>
</evidence>
<dbReference type="SUPFAM" id="SSF53383">
    <property type="entry name" value="PLP-dependent transferases"/>
    <property type="match status" value="1"/>
</dbReference>
<dbReference type="InterPro" id="IPR020578">
    <property type="entry name" value="Aminotrans_V_PyrdxlP_BS"/>
</dbReference>